<evidence type="ECO:0000313" key="2">
    <source>
        <dbReference type="EMBL" id="KAF2824915.1"/>
    </source>
</evidence>
<dbReference type="OrthoDB" id="5428863at2759"/>
<dbReference type="AlphaFoldDB" id="A0A6A6ZX50"/>
<evidence type="ECO:0000259" key="1">
    <source>
        <dbReference type="Pfam" id="PF06985"/>
    </source>
</evidence>
<dbReference type="Pfam" id="PF06985">
    <property type="entry name" value="HET"/>
    <property type="match status" value="1"/>
</dbReference>
<dbReference type="PANTHER" id="PTHR33112:SF1">
    <property type="entry name" value="HETEROKARYON INCOMPATIBILITY DOMAIN-CONTAINING PROTEIN"/>
    <property type="match status" value="1"/>
</dbReference>
<gene>
    <name evidence="2" type="ORF">CC86DRAFT_468190</name>
</gene>
<dbReference type="InterPro" id="IPR010730">
    <property type="entry name" value="HET"/>
</dbReference>
<keyword evidence="3" id="KW-1185">Reference proteome</keyword>
<evidence type="ECO:0000313" key="3">
    <source>
        <dbReference type="Proteomes" id="UP000799424"/>
    </source>
</evidence>
<feature type="domain" description="Heterokaryon incompatibility" evidence="1">
    <location>
        <begin position="195"/>
        <end position="353"/>
    </location>
</feature>
<dbReference type="PANTHER" id="PTHR33112">
    <property type="entry name" value="DOMAIN PROTEIN, PUTATIVE-RELATED"/>
    <property type="match status" value="1"/>
</dbReference>
<protein>
    <submittedName>
        <fullName evidence="2">HET-domain-containing protein</fullName>
    </submittedName>
</protein>
<organism evidence="2 3">
    <name type="scientific">Ophiobolus disseminans</name>
    <dbReference type="NCBI Taxonomy" id="1469910"/>
    <lineage>
        <taxon>Eukaryota</taxon>
        <taxon>Fungi</taxon>
        <taxon>Dikarya</taxon>
        <taxon>Ascomycota</taxon>
        <taxon>Pezizomycotina</taxon>
        <taxon>Dothideomycetes</taxon>
        <taxon>Pleosporomycetidae</taxon>
        <taxon>Pleosporales</taxon>
        <taxon>Pleosporineae</taxon>
        <taxon>Phaeosphaeriaceae</taxon>
        <taxon>Ophiobolus</taxon>
    </lineage>
</organism>
<accession>A0A6A6ZX50</accession>
<dbReference type="EMBL" id="MU006229">
    <property type="protein sequence ID" value="KAF2824915.1"/>
    <property type="molecule type" value="Genomic_DNA"/>
</dbReference>
<sequence length="663" mass="75684">MSARICSRCATQGVGYVIVEKEEIFDKAMGSPSTWKPKKCQVCDFLFRSLPVIYQAKPLSSELMQITLERVSLHPQAGVIMRAFNPDDLSLALVWTHSGTGQQKSCSSAVYVPTEPWFGVKLTSPNVDFTMVSEWLKQSIRDDVETTRNLTGNTNSNNSLQRSVRRARSGVLKLCITVIDCTTRCLIPLPTTAEYVTLSYVWGQASDEIRRETPRRPDSFFGSLRRSSVKKKREVCNGIPLALQLPLTIEDSIKVCESLGYRYLWVDRYCIRQDDCSTHNQQIRHMDDIYCGSVLTIIACAGEGPHYGLPGISSPRKPSSSLLVTDEECLKIIPTVRDITSSKWASRAWTYQEALLAPRRLFFTERQVYFESATMVDSELTNLMPAITRVLDPRIYSQVTSSIYPGDIYACIQEYSRRDLSFPEDALNALLGILAYYGHERETRNLWGVPFTKHTPASINEPPRKGIITFEESLRWYAMGRHIRREGFPSWCWAGWYDRGAISVEVELSSGTMLSWAEYQKKYAELNDDNGLQNPSSFIHLSRFIHIEADVSQFVRGWSNVQAFEWASLGIEAVDGVMPLSPVMLSDPIPDRSFPSKLVDQEIESYLLVHFQSWEVKESLNQHLNSVLLIRDRGEYWERIALFDDENRFLQYAKKTRRKVRLG</sequence>
<name>A0A6A6ZX50_9PLEO</name>
<proteinExistence type="predicted"/>
<dbReference type="Proteomes" id="UP000799424">
    <property type="component" value="Unassembled WGS sequence"/>
</dbReference>
<reference evidence="2" key="1">
    <citation type="journal article" date="2020" name="Stud. Mycol.">
        <title>101 Dothideomycetes genomes: a test case for predicting lifestyles and emergence of pathogens.</title>
        <authorList>
            <person name="Haridas S."/>
            <person name="Albert R."/>
            <person name="Binder M."/>
            <person name="Bloem J."/>
            <person name="Labutti K."/>
            <person name="Salamov A."/>
            <person name="Andreopoulos B."/>
            <person name="Baker S."/>
            <person name="Barry K."/>
            <person name="Bills G."/>
            <person name="Bluhm B."/>
            <person name="Cannon C."/>
            <person name="Castanera R."/>
            <person name="Culley D."/>
            <person name="Daum C."/>
            <person name="Ezra D."/>
            <person name="Gonzalez J."/>
            <person name="Henrissat B."/>
            <person name="Kuo A."/>
            <person name="Liang C."/>
            <person name="Lipzen A."/>
            <person name="Lutzoni F."/>
            <person name="Magnuson J."/>
            <person name="Mondo S."/>
            <person name="Nolan M."/>
            <person name="Ohm R."/>
            <person name="Pangilinan J."/>
            <person name="Park H.-J."/>
            <person name="Ramirez L."/>
            <person name="Alfaro M."/>
            <person name="Sun H."/>
            <person name="Tritt A."/>
            <person name="Yoshinaga Y."/>
            <person name="Zwiers L.-H."/>
            <person name="Turgeon B."/>
            <person name="Goodwin S."/>
            <person name="Spatafora J."/>
            <person name="Crous P."/>
            <person name="Grigoriev I."/>
        </authorList>
    </citation>
    <scope>NUCLEOTIDE SEQUENCE</scope>
    <source>
        <strain evidence="2">CBS 113818</strain>
    </source>
</reference>